<keyword evidence="2" id="KW-0812">Transmembrane</keyword>
<comment type="caution">
    <text evidence="3">The sequence shown here is derived from an EMBL/GenBank/DDBJ whole genome shotgun (WGS) entry which is preliminary data.</text>
</comment>
<proteinExistence type="predicted"/>
<evidence type="ECO:0000313" key="4">
    <source>
        <dbReference type="Proteomes" id="UP000824469"/>
    </source>
</evidence>
<sequence length="128" mass="14899">MQKEERRQKAQNSEEFFYSYTVATAILFFSTLWQAKRDLQVVDSPAQSDNENNIMSEDEALETNQGVHSESEASDIDSDEERKRYDEQLETFLDQAYELVYVTVKEDSTKQRKRAKLAVTGADSELWK</sequence>
<feature type="region of interest" description="Disordered" evidence="1">
    <location>
        <begin position="44"/>
        <end position="83"/>
    </location>
</feature>
<evidence type="ECO:0000313" key="3">
    <source>
        <dbReference type="EMBL" id="KAH9302103.1"/>
    </source>
</evidence>
<keyword evidence="4" id="KW-1185">Reference proteome</keyword>
<dbReference type="EMBL" id="JAHRHJ020000009">
    <property type="protein sequence ID" value="KAH9302103.1"/>
    <property type="molecule type" value="Genomic_DNA"/>
</dbReference>
<evidence type="ECO:0000256" key="2">
    <source>
        <dbReference type="SAM" id="Phobius"/>
    </source>
</evidence>
<reference evidence="3 4" key="1">
    <citation type="journal article" date="2021" name="Nat. Plants">
        <title>The Taxus genome provides insights into paclitaxel biosynthesis.</title>
        <authorList>
            <person name="Xiong X."/>
            <person name="Gou J."/>
            <person name="Liao Q."/>
            <person name="Li Y."/>
            <person name="Zhou Q."/>
            <person name="Bi G."/>
            <person name="Li C."/>
            <person name="Du R."/>
            <person name="Wang X."/>
            <person name="Sun T."/>
            <person name="Guo L."/>
            <person name="Liang H."/>
            <person name="Lu P."/>
            <person name="Wu Y."/>
            <person name="Zhang Z."/>
            <person name="Ro D.K."/>
            <person name="Shang Y."/>
            <person name="Huang S."/>
            <person name="Yan J."/>
        </authorList>
    </citation>
    <scope>NUCLEOTIDE SEQUENCE [LARGE SCALE GENOMIC DNA]</scope>
    <source>
        <strain evidence="3">Ta-2019</strain>
    </source>
</reference>
<dbReference type="Proteomes" id="UP000824469">
    <property type="component" value="Unassembled WGS sequence"/>
</dbReference>
<dbReference type="AlphaFoldDB" id="A0AA38CSH8"/>
<protein>
    <submittedName>
        <fullName evidence="3">Uncharacterized protein</fullName>
    </submittedName>
</protein>
<feature type="compositionally biased region" description="Polar residues" evidence="1">
    <location>
        <begin position="45"/>
        <end position="55"/>
    </location>
</feature>
<accession>A0AA38CSH8</accession>
<organism evidence="3 4">
    <name type="scientific">Taxus chinensis</name>
    <name type="common">Chinese yew</name>
    <name type="synonym">Taxus wallichiana var. chinensis</name>
    <dbReference type="NCBI Taxonomy" id="29808"/>
    <lineage>
        <taxon>Eukaryota</taxon>
        <taxon>Viridiplantae</taxon>
        <taxon>Streptophyta</taxon>
        <taxon>Embryophyta</taxon>
        <taxon>Tracheophyta</taxon>
        <taxon>Spermatophyta</taxon>
        <taxon>Pinopsida</taxon>
        <taxon>Pinidae</taxon>
        <taxon>Conifers II</taxon>
        <taxon>Cupressales</taxon>
        <taxon>Taxaceae</taxon>
        <taxon>Taxus</taxon>
    </lineage>
</organism>
<keyword evidence="2" id="KW-0472">Membrane</keyword>
<feature type="transmembrane region" description="Helical" evidence="2">
    <location>
        <begin position="16"/>
        <end position="35"/>
    </location>
</feature>
<gene>
    <name evidence="3" type="ORF">KI387_013686</name>
</gene>
<evidence type="ECO:0000256" key="1">
    <source>
        <dbReference type="SAM" id="MobiDB-lite"/>
    </source>
</evidence>
<name>A0AA38CSH8_TAXCH</name>
<feature type="non-terminal residue" evidence="3">
    <location>
        <position position="128"/>
    </location>
</feature>
<keyword evidence="2" id="KW-1133">Transmembrane helix</keyword>
<feature type="region of interest" description="Disordered" evidence="1">
    <location>
        <begin position="107"/>
        <end position="128"/>
    </location>
</feature>